<dbReference type="EMBL" id="JAUTXU010000417">
    <property type="protein sequence ID" value="KAK3680943.1"/>
    <property type="molecule type" value="Genomic_DNA"/>
</dbReference>
<gene>
    <name evidence="1" type="ORF">LTR37_021016</name>
</gene>
<comment type="caution">
    <text evidence="1">The sequence shown here is derived from an EMBL/GenBank/DDBJ whole genome shotgun (WGS) entry which is preliminary data.</text>
</comment>
<proteinExistence type="predicted"/>
<name>A0ACC3MBE2_9PEZI</name>
<sequence>MPRRNKAKAVFAFAIRLPVVLQVILRLIYLQRAFASNDFELKALGSVLATQCALHYSIMSAPFSYLKSFLAAFDSNLGASIKLETVFATRSGDRTTDTSSGSRHTTIAASHANSEPVQRPRTSSEDSKAPIIFKTQTYRVEVES</sequence>
<accession>A0ACC3MBE2</accession>
<dbReference type="Proteomes" id="UP001281147">
    <property type="component" value="Unassembled WGS sequence"/>
</dbReference>
<evidence type="ECO:0000313" key="1">
    <source>
        <dbReference type="EMBL" id="KAK3680943.1"/>
    </source>
</evidence>
<evidence type="ECO:0000313" key="2">
    <source>
        <dbReference type="Proteomes" id="UP001281147"/>
    </source>
</evidence>
<protein>
    <submittedName>
        <fullName evidence="1">Uncharacterized protein</fullName>
    </submittedName>
</protein>
<reference evidence="1" key="1">
    <citation type="submission" date="2023-07" db="EMBL/GenBank/DDBJ databases">
        <title>Black Yeasts Isolated from many extreme environments.</title>
        <authorList>
            <person name="Coleine C."/>
            <person name="Stajich J.E."/>
            <person name="Selbmann L."/>
        </authorList>
    </citation>
    <scope>NUCLEOTIDE SEQUENCE</scope>
    <source>
        <strain evidence="1">CCFEE 5714</strain>
    </source>
</reference>
<keyword evidence="2" id="KW-1185">Reference proteome</keyword>
<organism evidence="1 2">
    <name type="scientific">Vermiconidia calcicola</name>
    <dbReference type="NCBI Taxonomy" id="1690605"/>
    <lineage>
        <taxon>Eukaryota</taxon>
        <taxon>Fungi</taxon>
        <taxon>Dikarya</taxon>
        <taxon>Ascomycota</taxon>
        <taxon>Pezizomycotina</taxon>
        <taxon>Dothideomycetes</taxon>
        <taxon>Dothideomycetidae</taxon>
        <taxon>Mycosphaerellales</taxon>
        <taxon>Extremaceae</taxon>
        <taxon>Vermiconidia</taxon>
    </lineage>
</organism>